<protein>
    <submittedName>
        <fullName evidence="2">PilZ domain-containing protein</fullName>
    </submittedName>
</protein>
<accession>A0A850TBI3</accession>
<dbReference type="Proteomes" id="UP000553343">
    <property type="component" value="Unassembled WGS sequence"/>
</dbReference>
<dbReference type="EMBL" id="JACADJ010000055">
    <property type="protein sequence ID" value="NWH06008.1"/>
    <property type="molecule type" value="Genomic_DNA"/>
</dbReference>
<organism evidence="2 3">
    <name type="scientific">Desulfobacter latus</name>
    <dbReference type="NCBI Taxonomy" id="2292"/>
    <lineage>
        <taxon>Bacteria</taxon>
        <taxon>Pseudomonadati</taxon>
        <taxon>Thermodesulfobacteriota</taxon>
        <taxon>Desulfobacteria</taxon>
        <taxon>Desulfobacterales</taxon>
        <taxon>Desulfobacteraceae</taxon>
        <taxon>Desulfobacter</taxon>
    </lineage>
</organism>
<name>A0A850TBI3_9BACT</name>
<dbReference type="InterPro" id="IPR009875">
    <property type="entry name" value="PilZ_domain"/>
</dbReference>
<dbReference type="Pfam" id="PF07238">
    <property type="entry name" value="PilZ"/>
    <property type="match status" value="1"/>
</dbReference>
<reference evidence="2 3" key="1">
    <citation type="submission" date="2020-06" db="EMBL/GenBank/DDBJ databases">
        <title>High-quality draft genome of sulfate reducer Desulfobacter latus type strain AcrS2 isolated from marine sediment.</title>
        <authorList>
            <person name="Hoppe M."/>
            <person name="Larsen C.K."/>
            <person name="Marshall I.P.G."/>
            <person name="Schramm A."/>
            <person name="Marietou A.G."/>
        </authorList>
    </citation>
    <scope>NUCLEOTIDE SEQUENCE [LARGE SCALE GENOMIC DNA]</scope>
    <source>
        <strain evidence="2 3">AcRS2</strain>
    </source>
</reference>
<evidence type="ECO:0000259" key="1">
    <source>
        <dbReference type="Pfam" id="PF07238"/>
    </source>
</evidence>
<dbReference type="Gene3D" id="2.40.10.220">
    <property type="entry name" value="predicted glycosyltransferase like domains"/>
    <property type="match status" value="1"/>
</dbReference>
<dbReference type="AlphaFoldDB" id="A0A850TBI3"/>
<feature type="domain" description="PilZ" evidence="1">
    <location>
        <begin position="129"/>
        <end position="251"/>
    </location>
</feature>
<sequence>MTPAMLDHYCLIGLSGMDFDVKKIFFPSVGVSIVFNINSDFPVSKSSIIYDADFKKQTITIAQPIPPISLATSFEQLHLTTLVNIDQRRLRIGVRCRPIQFISNYPMAGGLPVKAIVVKYQLPVIETNIRSAFRLPMTSRYTVKAKIVYNKQEYRTPSDFKIKDISFSGLGLIILETKKKRNTLSSLLKVGTEMIMGLALVDRDQPGAIGTFPVRIEVVRINMNYSETHTLIGLKIINLTQKNQEMLNRFIHTAQIEELKRISKKG</sequence>
<proteinExistence type="predicted"/>
<keyword evidence="3" id="KW-1185">Reference proteome</keyword>
<comment type="caution">
    <text evidence="2">The sequence shown here is derived from an EMBL/GenBank/DDBJ whole genome shotgun (WGS) entry which is preliminary data.</text>
</comment>
<evidence type="ECO:0000313" key="2">
    <source>
        <dbReference type="EMBL" id="NWH06008.1"/>
    </source>
</evidence>
<gene>
    <name evidence="2" type="ORF">HXW94_13590</name>
</gene>
<dbReference type="GO" id="GO:0035438">
    <property type="term" value="F:cyclic-di-GMP binding"/>
    <property type="evidence" value="ECO:0007669"/>
    <property type="project" value="InterPro"/>
</dbReference>
<evidence type="ECO:0000313" key="3">
    <source>
        <dbReference type="Proteomes" id="UP000553343"/>
    </source>
</evidence>